<dbReference type="PRINTS" id="PR00633">
    <property type="entry name" value="RCCNDNSATION"/>
</dbReference>
<feature type="region of interest" description="Disordered" evidence="3">
    <location>
        <begin position="203"/>
        <end position="226"/>
    </location>
</feature>
<keyword evidence="1" id="KW-0677">Repeat</keyword>
<dbReference type="InterPro" id="IPR009091">
    <property type="entry name" value="RCC1/BLIP-II"/>
</dbReference>
<dbReference type="Pfam" id="PF00415">
    <property type="entry name" value="RCC1"/>
    <property type="match status" value="1"/>
</dbReference>
<feature type="repeat" description="RCC1" evidence="2">
    <location>
        <begin position="513"/>
        <end position="565"/>
    </location>
</feature>
<dbReference type="SUPFAM" id="SSF50985">
    <property type="entry name" value="RCC1/BLIP-II"/>
    <property type="match status" value="1"/>
</dbReference>
<dbReference type="Gene3D" id="2.130.10.30">
    <property type="entry name" value="Regulator of chromosome condensation 1/beta-lactamase-inhibitor protein II"/>
    <property type="match status" value="1"/>
</dbReference>
<organism evidence="4 5">
    <name type="scientific">Perkinsus chesapeaki</name>
    <name type="common">Clam parasite</name>
    <name type="synonym">Perkinsus andrewsi</name>
    <dbReference type="NCBI Taxonomy" id="330153"/>
    <lineage>
        <taxon>Eukaryota</taxon>
        <taxon>Sar</taxon>
        <taxon>Alveolata</taxon>
        <taxon>Perkinsozoa</taxon>
        <taxon>Perkinsea</taxon>
        <taxon>Perkinsida</taxon>
        <taxon>Perkinsidae</taxon>
        <taxon>Perkinsus</taxon>
    </lineage>
</organism>
<dbReference type="PROSITE" id="PS50012">
    <property type="entry name" value="RCC1_3"/>
    <property type="match status" value="1"/>
</dbReference>
<dbReference type="PANTHER" id="PTHR22870:SF408">
    <property type="entry name" value="OS09G0560450 PROTEIN"/>
    <property type="match status" value="1"/>
</dbReference>
<proteinExistence type="predicted"/>
<dbReference type="InterPro" id="IPR000408">
    <property type="entry name" value="Reg_chr_condens"/>
</dbReference>
<name>A0A7J6N5T1_PERCH</name>
<dbReference type="OrthoDB" id="8068875at2759"/>
<dbReference type="EMBL" id="JAAPAO010000001">
    <property type="protein sequence ID" value="KAF4678281.1"/>
    <property type="molecule type" value="Genomic_DNA"/>
</dbReference>
<evidence type="ECO:0000256" key="1">
    <source>
        <dbReference type="ARBA" id="ARBA00022737"/>
    </source>
</evidence>
<dbReference type="Proteomes" id="UP000591131">
    <property type="component" value="Unassembled WGS sequence"/>
</dbReference>
<comment type="caution">
    <text evidence="4">The sequence shown here is derived from an EMBL/GenBank/DDBJ whole genome shotgun (WGS) entry which is preliminary data.</text>
</comment>
<dbReference type="InterPro" id="IPR051210">
    <property type="entry name" value="Ub_ligase/GEF_domain"/>
</dbReference>
<accession>A0A7J6N5T1</accession>
<feature type="compositionally biased region" description="Polar residues" evidence="3">
    <location>
        <begin position="215"/>
        <end position="226"/>
    </location>
</feature>
<reference evidence="4 5" key="1">
    <citation type="submission" date="2020-04" db="EMBL/GenBank/DDBJ databases">
        <title>Perkinsus chesapeaki whole genome sequence.</title>
        <authorList>
            <person name="Bogema D.R."/>
        </authorList>
    </citation>
    <scope>NUCLEOTIDE SEQUENCE [LARGE SCALE GENOMIC DNA]</scope>
    <source>
        <strain evidence="4">ATCC PRA-425</strain>
    </source>
</reference>
<protein>
    <submittedName>
        <fullName evidence="4">Uncharacterized protein</fullName>
    </submittedName>
</protein>
<gene>
    <name evidence="4" type="ORF">FOL47_000008</name>
</gene>
<evidence type="ECO:0000313" key="4">
    <source>
        <dbReference type="EMBL" id="KAF4678281.1"/>
    </source>
</evidence>
<evidence type="ECO:0000313" key="5">
    <source>
        <dbReference type="Proteomes" id="UP000591131"/>
    </source>
</evidence>
<sequence length="685" mass="75450">MDGRRGRPSTAPARSNERITRLLQTRRMKQPRILKKWEDVERPVVKPKVVELTRVQSWLKRRNMPGTRKLTFVEEQDLRRLFRMLDARGEGVVPSAIVQALLSSLNEYESEGNDREKRESYYQLGRSMNETDFVRLMEGRPGGVDGVSSSVIPVDIAVAAAYRRYELNKMSTTAKALTEHLTMLATRLRSRRDIDHVWGQTNPTGVQLFSPPRPEQQQQRNGGLKSTRSLQCHLPITGHVAQPPKEEMESRQHEGLCIYFKDTASGGQIWEYWPPLKSKPSKSHAARVGSRGVRHVRTCITTGEVHLIQANGHLCTFDPDAGVFQQHCFPQSDDIGLPYRWATSARTTSALYLSSKPASGSHDWEICWTIPSSPKRWGETRSTVPCRVESPLPPAKAGRSVDLSEYFQQRCPVSIVDVAETSSSVYWLLGNGSVIHLSDRHLFARVKPRGTTENSMPPNKLAKISLPATKDFLHTLFEDPFLAPRARMLSIRRAVSSIAAGWKHALFLSHQGGAVFGLGDNTRGQLGLPEGRFVATAPIQLTSLGKLTVKSIACGGLFSLCLGQDGTISAFGCSRKGQLGCGNVASSPTSPACLTLPDGASLISCAPETACALTKTGRLFVWGAFHAKGELPDPAGSSIREVRTTTNHFEPVEIPLKRGSDGHLPAGNPPRQLAVTSSTIFLLFT</sequence>
<dbReference type="AlphaFoldDB" id="A0A7J6N5T1"/>
<dbReference type="PANTHER" id="PTHR22870">
    <property type="entry name" value="REGULATOR OF CHROMOSOME CONDENSATION"/>
    <property type="match status" value="1"/>
</dbReference>
<evidence type="ECO:0000256" key="2">
    <source>
        <dbReference type="PROSITE-ProRule" id="PRU00235"/>
    </source>
</evidence>
<keyword evidence="5" id="KW-1185">Reference proteome</keyword>
<evidence type="ECO:0000256" key="3">
    <source>
        <dbReference type="SAM" id="MobiDB-lite"/>
    </source>
</evidence>